<accession>A0ABY6NIU3</accession>
<keyword evidence="2" id="KW-0614">Plasmid</keyword>
<dbReference type="Pfam" id="PF05076">
    <property type="entry name" value="SUFU"/>
    <property type="match status" value="1"/>
</dbReference>
<evidence type="ECO:0000313" key="2">
    <source>
        <dbReference type="EMBL" id="UZF17181.1"/>
    </source>
</evidence>
<gene>
    <name evidence="2" type="ORF">LH706_24755</name>
</gene>
<name>A0ABY6NIU3_RALSL</name>
<dbReference type="EMBL" id="CP085044">
    <property type="protein sequence ID" value="UZF17181.1"/>
    <property type="molecule type" value="Genomic_DNA"/>
</dbReference>
<reference evidence="2" key="1">
    <citation type="submission" date="2021-10" db="EMBL/GenBank/DDBJ databases">
        <title>Complete genome sequences of five Ralstonia solancearum strains isolated from sunflower.</title>
        <authorList>
            <person name="She X."/>
            <person name="He Z."/>
        </authorList>
    </citation>
    <scope>NUCLEOTIDE SEQUENCE</scope>
    <source>
        <strain evidence="2">RS638</strain>
    </source>
</reference>
<organism evidence="2">
    <name type="scientific">Ralstonia solanacearum</name>
    <name type="common">Pseudomonas solanacearum</name>
    <dbReference type="NCBI Taxonomy" id="305"/>
    <lineage>
        <taxon>Bacteria</taxon>
        <taxon>Pseudomonadati</taxon>
        <taxon>Pseudomonadota</taxon>
        <taxon>Betaproteobacteria</taxon>
        <taxon>Burkholderiales</taxon>
        <taxon>Burkholderiaceae</taxon>
        <taxon>Ralstonia</taxon>
        <taxon>Ralstonia solanacearum species complex</taxon>
    </lineage>
</organism>
<protein>
    <submittedName>
        <fullName evidence="2">Suppressor of fused domain protein</fullName>
    </submittedName>
</protein>
<geneLocation type="plasmid" evidence="2">
    <name>p1</name>
</geneLocation>
<sequence length="196" mass="21914">MRIEMSGVSDINKKIARHIASKFGGSPKVTRYWSDDQAISVDLLAAAGSPCNGVMSYGTIGLSDHPVRINDDGDEVCVELLGACADAVKNFPNALTTAAFYTIRNQWHCVHGGVLQNVLDMYKLSFTMKHFLFTSPFLWEEFNGVDFGDKKVHWLLAVPISDAEHAYLRDHGLDALERAFEDRQIDIFDINRDSVF</sequence>
<feature type="domain" description="Suppressor of fused-like" evidence="1">
    <location>
        <begin position="41"/>
        <end position="192"/>
    </location>
</feature>
<dbReference type="InterPro" id="IPR020941">
    <property type="entry name" value="SUFU-like_domain"/>
</dbReference>
<proteinExistence type="predicted"/>
<evidence type="ECO:0000259" key="1">
    <source>
        <dbReference type="Pfam" id="PF05076"/>
    </source>
</evidence>